<evidence type="ECO:0000259" key="1">
    <source>
        <dbReference type="Pfam" id="PF13966"/>
    </source>
</evidence>
<evidence type="ECO:0000313" key="2">
    <source>
        <dbReference type="EMBL" id="GJT00924.1"/>
    </source>
</evidence>
<protein>
    <submittedName>
        <fullName evidence="2">Sodium/hydrogen exchanger 6</fullName>
    </submittedName>
</protein>
<accession>A0ABQ5AIY1</accession>
<dbReference type="PANTHER" id="PTHR33116">
    <property type="entry name" value="REVERSE TRANSCRIPTASE ZINC-BINDING DOMAIN-CONTAINING PROTEIN-RELATED-RELATED"/>
    <property type="match status" value="1"/>
</dbReference>
<organism evidence="2 3">
    <name type="scientific">Tanacetum coccineum</name>
    <dbReference type="NCBI Taxonomy" id="301880"/>
    <lineage>
        <taxon>Eukaryota</taxon>
        <taxon>Viridiplantae</taxon>
        <taxon>Streptophyta</taxon>
        <taxon>Embryophyta</taxon>
        <taxon>Tracheophyta</taxon>
        <taxon>Spermatophyta</taxon>
        <taxon>Magnoliopsida</taxon>
        <taxon>eudicotyledons</taxon>
        <taxon>Gunneridae</taxon>
        <taxon>Pentapetalae</taxon>
        <taxon>asterids</taxon>
        <taxon>campanulids</taxon>
        <taxon>Asterales</taxon>
        <taxon>Asteraceae</taxon>
        <taxon>Asteroideae</taxon>
        <taxon>Anthemideae</taxon>
        <taxon>Anthemidinae</taxon>
        <taxon>Tanacetum</taxon>
    </lineage>
</organism>
<gene>
    <name evidence="2" type="ORF">Tco_0822093</name>
</gene>
<proteinExistence type="predicted"/>
<dbReference type="EMBL" id="BQNB010012233">
    <property type="protein sequence ID" value="GJT00924.1"/>
    <property type="molecule type" value="Genomic_DNA"/>
</dbReference>
<sequence>MVSDAFNTLYDGNQVPGAFVNHYNQFLRAEGINIPLDDHELFTRVLDDAKADFMVRDISNDEVKSVIFSMGDDRAPGPDGFTADFFKKAWDMVGGDITCAVRDFFSNGKLLKELNHTIISFIPKIIANRVKEGLGDIVSINQSAFVPGRRIYDNILLTQKLIRNYHRRCSPRPMILWIGAFLRLFLGVRELRVRDSDDFQYHHLCEQQRIINLCFADDLFLFSRGNPSSVAVIMAALEEFKQVSGLVPSIPKSTTFFCNVPNAIKESILNSMPFAEGVLPVRNKFLSLASRLQLIRSVLSSMHIYLPSVFILPNRIVHDLEQLMHGFLWCQGEIKKGKAKVVWDSVCVPKHEGGLGIRRIDDFNVSLMATYIWSDVSWGWHKLLQIRSIIQPFIWHKINNGKSTSVWFGRWADLCPLKDMFSNKDIARSGFSLDDPVPLLLDDIDDVILWRDRDVRFPHCIPRHATHMWLVFQQKLKTQDRLRQWDVSPSIDLNLLRCSLCHLVPDSHDHLFFECAYSSHVWSKVRVLCGMDSILPWLIDVTTFINHISKGKTAVSILSRLVLATTSYYIWMEMNGRLFKKKTSSPNHIVDVIISMVRLKLVTFKFKKMSTRSRMLLD</sequence>
<reference evidence="2" key="1">
    <citation type="journal article" date="2022" name="Int. J. Mol. Sci.">
        <title>Draft Genome of Tanacetum Coccineum: Genomic Comparison of Closely Related Tanacetum-Family Plants.</title>
        <authorList>
            <person name="Yamashiro T."/>
            <person name="Shiraishi A."/>
            <person name="Nakayama K."/>
            <person name="Satake H."/>
        </authorList>
    </citation>
    <scope>NUCLEOTIDE SEQUENCE</scope>
</reference>
<name>A0ABQ5AIY1_9ASTR</name>
<dbReference type="Proteomes" id="UP001151760">
    <property type="component" value="Unassembled WGS sequence"/>
</dbReference>
<dbReference type="InterPro" id="IPR026960">
    <property type="entry name" value="RVT-Znf"/>
</dbReference>
<feature type="domain" description="Reverse transcriptase zinc-binding" evidence="1">
    <location>
        <begin position="459"/>
        <end position="522"/>
    </location>
</feature>
<evidence type="ECO:0000313" key="3">
    <source>
        <dbReference type="Proteomes" id="UP001151760"/>
    </source>
</evidence>
<dbReference type="PANTHER" id="PTHR33116:SF78">
    <property type="entry name" value="OS12G0587133 PROTEIN"/>
    <property type="match status" value="1"/>
</dbReference>
<reference evidence="2" key="2">
    <citation type="submission" date="2022-01" db="EMBL/GenBank/DDBJ databases">
        <authorList>
            <person name="Yamashiro T."/>
            <person name="Shiraishi A."/>
            <person name="Satake H."/>
            <person name="Nakayama K."/>
        </authorList>
    </citation>
    <scope>NUCLEOTIDE SEQUENCE</scope>
</reference>
<comment type="caution">
    <text evidence="2">The sequence shown here is derived from an EMBL/GenBank/DDBJ whole genome shotgun (WGS) entry which is preliminary data.</text>
</comment>
<dbReference type="Pfam" id="PF13966">
    <property type="entry name" value="zf-RVT"/>
    <property type="match status" value="1"/>
</dbReference>
<keyword evidence="3" id="KW-1185">Reference proteome</keyword>